<evidence type="ECO:0000256" key="12">
    <source>
        <dbReference type="ARBA" id="ARBA00023049"/>
    </source>
</evidence>
<dbReference type="InterPro" id="IPR037219">
    <property type="entry name" value="Peptidase_M41-like"/>
</dbReference>
<dbReference type="InterPro" id="IPR005936">
    <property type="entry name" value="FtsH"/>
</dbReference>
<dbReference type="PANTHER" id="PTHR23076">
    <property type="entry name" value="METALLOPROTEASE M41 FTSH"/>
    <property type="match status" value="1"/>
</dbReference>
<feature type="domain" description="AAA+ ATPase" evidence="17">
    <location>
        <begin position="189"/>
        <end position="328"/>
    </location>
</feature>
<name>A0ABX1EA78_9PROT</name>
<evidence type="ECO:0000256" key="3">
    <source>
        <dbReference type="ARBA" id="ARBA00022475"/>
    </source>
</evidence>
<keyword evidence="3 14" id="KW-1003">Cell membrane</keyword>
<proteinExistence type="inferred from homology"/>
<evidence type="ECO:0000256" key="15">
    <source>
        <dbReference type="RuleBase" id="RU003651"/>
    </source>
</evidence>
<evidence type="ECO:0000256" key="7">
    <source>
        <dbReference type="ARBA" id="ARBA00022741"/>
    </source>
</evidence>
<evidence type="ECO:0000256" key="6">
    <source>
        <dbReference type="ARBA" id="ARBA00022723"/>
    </source>
</evidence>
<dbReference type="Gene3D" id="3.40.50.300">
    <property type="entry name" value="P-loop containing nucleotide triphosphate hydrolases"/>
    <property type="match status" value="1"/>
</dbReference>
<dbReference type="InterPro" id="IPR003960">
    <property type="entry name" value="ATPase_AAA_CS"/>
</dbReference>
<keyword evidence="7 14" id="KW-0547">Nucleotide-binding</keyword>
<feature type="transmembrane region" description="Helical" evidence="14">
    <location>
        <begin position="105"/>
        <end position="125"/>
    </location>
</feature>
<dbReference type="HAMAP" id="MF_01458">
    <property type="entry name" value="FtsH"/>
    <property type="match status" value="1"/>
</dbReference>
<dbReference type="EC" id="3.4.24.-" evidence="14"/>
<comment type="caution">
    <text evidence="18">The sequence shown here is derived from an EMBL/GenBank/DDBJ whole genome shotgun (WGS) entry which is preliminary data.</text>
</comment>
<keyword evidence="6 14" id="KW-0479">Metal-binding</keyword>
<dbReference type="EMBL" id="JAAVNE010000053">
    <property type="protein sequence ID" value="NKC33733.1"/>
    <property type="molecule type" value="Genomic_DNA"/>
</dbReference>
<accession>A0ABX1EA78</accession>
<feature type="active site" evidence="14">
    <location>
        <position position="420"/>
    </location>
</feature>
<feature type="binding site" evidence="14">
    <location>
        <position position="419"/>
    </location>
    <ligand>
        <name>Zn(2+)</name>
        <dbReference type="ChEBI" id="CHEBI:29105"/>
        <note>catalytic</note>
    </ligand>
</feature>
<comment type="similarity">
    <text evidence="15">Belongs to the AAA ATPase family.</text>
</comment>
<dbReference type="NCBIfam" id="TIGR01241">
    <property type="entry name" value="FtsH_fam"/>
    <property type="match status" value="1"/>
</dbReference>
<dbReference type="SUPFAM" id="SSF140990">
    <property type="entry name" value="FtsH protease domain-like"/>
    <property type="match status" value="1"/>
</dbReference>
<feature type="region of interest" description="Disordered" evidence="16">
    <location>
        <begin position="607"/>
        <end position="640"/>
    </location>
</feature>
<evidence type="ECO:0000256" key="2">
    <source>
        <dbReference type="ARBA" id="ARBA00010044"/>
    </source>
</evidence>
<dbReference type="InterPro" id="IPR027417">
    <property type="entry name" value="P-loop_NTPase"/>
</dbReference>
<comment type="similarity">
    <text evidence="14">In the central section; belongs to the AAA ATPase family.</text>
</comment>
<keyword evidence="5 14" id="KW-0812">Transmembrane</keyword>
<dbReference type="Pfam" id="PF17862">
    <property type="entry name" value="AAA_lid_3"/>
    <property type="match status" value="1"/>
</dbReference>
<dbReference type="Pfam" id="PF00004">
    <property type="entry name" value="AAA"/>
    <property type="match status" value="1"/>
</dbReference>
<evidence type="ECO:0000256" key="8">
    <source>
        <dbReference type="ARBA" id="ARBA00022801"/>
    </source>
</evidence>
<keyword evidence="9 14" id="KW-0862">Zinc</keyword>
<comment type="subcellular location">
    <subcellularLocation>
        <location evidence="14">Cell membrane</location>
        <topology evidence="14">Multi-pass membrane protein</topology>
        <orientation evidence="14">Cytoplasmic side</orientation>
    </subcellularLocation>
    <subcellularLocation>
        <location evidence="1">Membrane</location>
    </subcellularLocation>
</comment>
<evidence type="ECO:0000256" key="11">
    <source>
        <dbReference type="ARBA" id="ARBA00022989"/>
    </source>
</evidence>
<feature type="binding site" evidence="14">
    <location>
        <position position="497"/>
    </location>
    <ligand>
        <name>Zn(2+)</name>
        <dbReference type="ChEBI" id="CHEBI:29105"/>
        <note>catalytic</note>
    </ligand>
</feature>
<evidence type="ECO:0000256" key="16">
    <source>
        <dbReference type="SAM" id="MobiDB-lite"/>
    </source>
</evidence>
<gene>
    <name evidence="14" type="primary">ftsH</name>
    <name evidence="18" type="ORF">HEQ75_22915</name>
</gene>
<dbReference type="PANTHER" id="PTHR23076:SF97">
    <property type="entry name" value="ATP-DEPENDENT ZINC METALLOPROTEASE YME1L1"/>
    <property type="match status" value="1"/>
</dbReference>
<evidence type="ECO:0000313" key="19">
    <source>
        <dbReference type="Proteomes" id="UP000787635"/>
    </source>
</evidence>
<protein>
    <recommendedName>
        <fullName evidence="14">ATP-dependent zinc metalloprotease FtsH</fullName>
        <ecNumber evidence="14">3.4.24.-</ecNumber>
    </recommendedName>
</protein>
<evidence type="ECO:0000259" key="17">
    <source>
        <dbReference type="SMART" id="SM00382"/>
    </source>
</evidence>
<evidence type="ECO:0000256" key="4">
    <source>
        <dbReference type="ARBA" id="ARBA00022670"/>
    </source>
</evidence>
<keyword evidence="10 14" id="KW-0067">ATP-binding</keyword>
<comment type="subunit">
    <text evidence="14">Homohexamer.</text>
</comment>
<keyword evidence="11 14" id="KW-1133">Transmembrane helix</keyword>
<reference evidence="18 19" key="1">
    <citation type="submission" date="2020-03" db="EMBL/GenBank/DDBJ databases">
        <title>Roseomonas selenitidurans sp. nov. isolated from urban soil.</title>
        <authorList>
            <person name="Liu H."/>
        </authorList>
    </citation>
    <scope>NUCLEOTIDE SEQUENCE [LARGE SCALE GENOMIC DNA]</scope>
    <source>
        <strain evidence="18 19">BU-1</strain>
    </source>
</reference>
<keyword evidence="13 14" id="KW-0472">Membrane</keyword>
<dbReference type="Gene3D" id="1.10.8.60">
    <property type="match status" value="1"/>
</dbReference>
<dbReference type="Gene3D" id="3.30.720.210">
    <property type="match status" value="1"/>
</dbReference>
<comment type="function">
    <text evidence="14">Acts as a processive, ATP-dependent zinc metallopeptidase for both cytoplasmic and membrane proteins. Plays a role in the quality control of integral membrane proteins.</text>
</comment>
<organism evidence="18 19">
    <name type="scientific">Falsiroseomonas selenitidurans</name>
    <dbReference type="NCBI Taxonomy" id="2716335"/>
    <lineage>
        <taxon>Bacteria</taxon>
        <taxon>Pseudomonadati</taxon>
        <taxon>Pseudomonadota</taxon>
        <taxon>Alphaproteobacteria</taxon>
        <taxon>Acetobacterales</taxon>
        <taxon>Roseomonadaceae</taxon>
        <taxon>Falsiroseomonas</taxon>
    </lineage>
</organism>
<dbReference type="RefSeq" id="WP_168034456.1">
    <property type="nucleotide sequence ID" value="NZ_JAAVNE010000053.1"/>
</dbReference>
<keyword evidence="19" id="KW-1185">Reference proteome</keyword>
<dbReference type="InterPro" id="IPR003959">
    <property type="entry name" value="ATPase_AAA_core"/>
</dbReference>
<evidence type="ECO:0000256" key="1">
    <source>
        <dbReference type="ARBA" id="ARBA00004370"/>
    </source>
</evidence>
<dbReference type="Pfam" id="PF01434">
    <property type="entry name" value="Peptidase_M41"/>
    <property type="match status" value="1"/>
</dbReference>
<dbReference type="InterPro" id="IPR011546">
    <property type="entry name" value="Pept_M41_FtsH_extracell"/>
</dbReference>
<dbReference type="PROSITE" id="PS00674">
    <property type="entry name" value="AAA"/>
    <property type="match status" value="1"/>
</dbReference>
<comment type="cofactor">
    <cofactor evidence="14">
        <name>Zn(2+)</name>
        <dbReference type="ChEBI" id="CHEBI:29105"/>
    </cofactor>
    <text evidence="14">Binds 1 zinc ion per subunit.</text>
</comment>
<evidence type="ECO:0000256" key="9">
    <source>
        <dbReference type="ARBA" id="ARBA00022833"/>
    </source>
</evidence>
<keyword evidence="8 14" id="KW-0378">Hydrolase</keyword>
<dbReference type="SUPFAM" id="SSF52540">
    <property type="entry name" value="P-loop containing nucleoside triphosphate hydrolases"/>
    <property type="match status" value="1"/>
</dbReference>
<evidence type="ECO:0000256" key="14">
    <source>
        <dbReference type="HAMAP-Rule" id="MF_01458"/>
    </source>
</evidence>
<dbReference type="CDD" id="cd19501">
    <property type="entry name" value="RecA-like_FtsH"/>
    <property type="match status" value="1"/>
</dbReference>
<dbReference type="InterPro" id="IPR003593">
    <property type="entry name" value="AAA+_ATPase"/>
</dbReference>
<dbReference type="Proteomes" id="UP000787635">
    <property type="component" value="Unassembled WGS sequence"/>
</dbReference>
<dbReference type="InterPro" id="IPR000642">
    <property type="entry name" value="Peptidase_M41"/>
</dbReference>
<keyword evidence="12 14" id="KW-0482">Metalloprotease</keyword>
<keyword evidence="4 14" id="KW-0645">Protease</keyword>
<feature type="binding site" evidence="14">
    <location>
        <begin position="197"/>
        <end position="204"/>
    </location>
    <ligand>
        <name>ATP</name>
        <dbReference type="ChEBI" id="CHEBI:30616"/>
    </ligand>
</feature>
<feature type="binding site" evidence="14">
    <location>
        <position position="423"/>
    </location>
    <ligand>
        <name>Zn(2+)</name>
        <dbReference type="ChEBI" id="CHEBI:29105"/>
        <note>catalytic</note>
    </ligand>
</feature>
<dbReference type="Pfam" id="PF06480">
    <property type="entry name" value="FtsH_ext"/>
    <property type="match status" value="1"/>
</dbReference>
<evidence type="ECO:0000256" key="10">
    <source>
        <dbReference type="ARBA" id="ARBA00022840"/>
    </source>
</evidence>
<sequence>MNNFGRNLALWVIVALLLVALFNLFQPSTGGNRTAQQVAYSDFLNEVSAGHVRDVTIQGRTVTGQLNDGRSFSTFTPEDPQLVSRLTEKGVRVVARPEESDVNPLFQILISWFPMLLLIGVWIFFMRQMQGGGGRAMGFGKSKAKLLTEKQGRVTFDDVAGIEEAKSELEEIVEFLRDPQKFQRLGGKIPKGVLLVGPPGTGKTLLARSIAGEANVPFFTISGSDFVEMFVGVGASRVRDMFEQGKKNAPCIIFIDEIDAVGRHRGAGLGGGNDEREQTLNQMLVEMDGFESNEGVIIIAATNRPDVLDPALLRPGRFDRQVVVPNPDVNGREKILRVHMRKVPLASDVEPKVIARGTPGFSGADLANLVNEAALLAARTGRRTVGMAEFEAAKDKVMMGAERRSLVMSEDEKRMTAYHEAGHALVAMHEPECDPVHKATIIPRGRALGLVMSLPAGDRYSKHKSKMKAELAMAMGGRVAEELIFGADKVSNGASGDIKMATDMARRMVTEWGMSEKLGMIAYGSNDQEVFLGHSVTQSKNLSEETARQIDGEIRTIIDAAYARATKVLSENIDELHLLAKGLLEHETISGDEIKLIIKGEPIVRVRPDEPVNQGRGSVPTAGRPTPRPNGGGLAPAPGT</sequence>
<comment type="similarity">
    <text evidence="2 14">In the C-terminal section; belongs to the peptidase M41 family.</text>
</comment>
<feature type="transmembrane region" description="Helical" evidence="14">
    <location>
        <begin position="7"/>
        <end position="25"/>
    </location>
</feature>
<evidence type="ECO:0000313" key="18">
    <source>
        <dbReference type="EMBL" id="NKC33733.1"/>
    </source>
</evidence>
<evidence type="ECO:0000256" key="5">
    <source>
        <dbReference type="ARBA" id="ARBA00022692"/>
    </source>
</evidence>
<dbReference type="InterPro" id="IPR041569">
    <property type="entry name" value="AAA_lid_3"/>
</dbReference>
<dbReference type="Gene3D" id="1.20.58.760">
    <property type="entry name" value="Peptidase M41"/>
    <property type="match status" value="1"/>
</dbReference>
<evidence type="ECO:0000256" key="13">
    <source>
        <dbReference type="ARBA" id="ARBA00023136"/>
    </source>
</evidence>
<dbReference type="SMART" id="SM00382">
    <property type="entry name" value="AAA"/>
    <property type="match status" value="1"/>
</dbReference>